<dbReference type="RefSeq" id="WP_101814346.1">
    <property type="nucleotide sequence ID" value="NZ_PJZF01000001.1"/>
</dbReference>
<comment type="caution">
    <text evidence="3">The sequence shown here is derived from an EMBL/GenBank/DDBJ whole genome shotgun (WGS) entry which is preliminary data.</text>
</comment>
<dbReference type="OrthoDB" id="6506543at2"/>
<keyword evidence="2" id="KW-1133">Transmembrane helix</keyword>
<evidence type="ECO:0000256" key="2">
    <source>
        <dbReference type="SAM" id="Phobius"/>
    </source>
</evidence>
<evidence type="ECO:0000313" key="3">
    <source>
        <dbReference type="EMBL" id="PLR41489.1"/>
    </source>
</evidence>
<keyword evidence="4" id="KW-1185">Reference proteome</keyword>
<accession>A0A2N5EG47</accession>
<name>A0A2N5EG47_9GAMM</name>
<sequence>MNQQEKSPPRPRVRGQRSPLARLSKGLKGGWQRSTLPARGINALKKVANALVLALIMVSVVVIDVVATLMHALCRLFGGRSMRDIGHHAP</sequence>
<organism evidence="3 4">
    <name type="scientific">Chimaeribacter californicus</name>
    <dbReference type="NCBI Taxonomy" id="2060067"/>
    <lineage>
        <taxon>Bacteria</taxon>
        <taxon>Pseudomonadati</taxon>
        <taxon>Pseudomonadota</taxon>
        <taxon>Gammaproteobacteria</taxon>
        <taxon>Enterobacterales</taxon>
        <taxon>Yersiniaceae</taxon>
        <taxon>Chimaeribacter</taxon>
    </lineage>
</organism>
<dbReference type="EMBL" id="PJZF01000001">
    <property type="protein sequence ID" value="PLR41489.1"/>
    <property type="molecule type" value="Genomic_DNA"/>
</dbReference>
<reference evidence="3 4" key="1">
    <citation type="submission" date="2017-12" db="EMBL/GenBank/DDBJ databases">
        <title>Characterization of six clinical isolates of Enterochimera gen. nov., a novel genus of the Yersiniaciae family and the three species Enterochimera arupensis sp. nov., Enterochimera coloradensis sp. nov, and Enterochimera californica sp. nov.</title>
        <authorList>
            <person name="Rossi A."/>
            <person name="Fisher M."/>
        </authorList>
    </citation>
    <scope>NUCLEOTIDE SEQUENCE [LARGE SCALE GENOMIC DNA]</scope>
    <source>
        <strain evidence="4">2015-Iso6</strain>
    </source>
</reference>
<gene>
    <name evidence="3" type="ORF">CYR55_01245</name>
</gene>
<keyword evidence="2" id="KW-0472">Membrane</keyword>
<evidence type="ECO:0000313" key="4">
    <source>
        <dbReference type="Proteomes" id="UP000234240"/>
    </source>
</evidence>
<evidence type="ECO:0000256" key="1">
    <source>
        <dbReference type="SAM" id="MobiDB-lite"/>
    </source>
</evidence>
<protein>
    <submittedName>
        <fullName evidence="3">Uncharacterized protein</fullName>
    </submittedName>
</protein>
<feature type="transmembrane region" description="Helical" evidence="2">
    <location>
        <begin position="50"/>
        <end position="73"/>
    </location>
</feature>
<dbReference type="AlphaFoldDB" id="A0A2N5EG47"/>
<dbReference type="Proteomes" id="UP000234240">
    <property type="component" value="Unassembled WGS sequence"/>
</dbReference>
<keyword evidence="2" id="KW-0812">Transmembrane</keyword>
<proteinExistence type="predicted"/>
<feature type="region of interest" description="Disordered" evidence="1">
    <location>
        <begin position="1"/>
        <end position="22"/>
    </location>
</feature>